<organism evidence="15 16">
    <name type="scientific">Toxoplasma gondii (strain ATCC 50611 / Me49)</name>
    <dbReference type="NCBI Taxonomy" id="508771"/>
    <lineage>
        <taxon>Eukaryota</taxon>
        <taxon>Sar</taxon>
        <taxon>Alveolata</taxon>
        <taxon>Apicomplexa</taxon>
        <taxon>Conoidasida</taxon>
        <taxon>Coccidia</taxon>
        <taxon>Eucoccidiorida</taxon>
        <taxon>Eimeriorina</taxon>
        <taxon>Sarcocystidae</taxon>
        <taxon>Toxoplasma</taxon>
    </lineage>
</organism>
<evidence type="ECO:0000256" key="8">
    <source>
        <dbReference type="ARBA" id="ARBA00023098"/>
    </source>
</evidence>
<keyword evidence="9 14" id="KW-0472">Membrane</keyword>
<evidence type="ECO:0000256" key="13">
    <source>
        <dbReference type="SAM" id="MobiDB-lite"/>
    </source>
</evidence>
<dbReference type="GO" id="GO:0006659">
    <property type="term" value="P:phosphatidylserine biosynthetic process"/>
    <property type="evidence" value="ECO:0007669"/>
    <property type="project" value="InterPro"/>
</dbReference>
<comment type="subcellular location">
    <subcellularLocation>
        <location evidence="1">Endoplasmic reticulum membrane</location>
        <topology evidence="1">Multi-pass membrane protein</topology>
    </subcellularLocation>
</comment>
<gene>
    <name evidence="15" type="ORF">TGME49_261480</name>
</gene>
<evidence type="ECO:0000313" key="16">
    <source>
        <dbReference type="Proteomes" id="UP000001529"/>
    </source>
</evidence>
<dbReference type="OrthoDB" id="10265393at2759"/>
<proteinExistence type="predicted"/>
<dbReference type="PANTHER" id="PTHR15362:SF7">
    <property type="entry name" value="PHOSPHATIDYLSERINE SYNTHASE 2"/>
    <property type="match status" value="1"/>
</dbReference>
<comment type="pathway">
    <text evidence="2">Lipid metabolism.</text>
</comment>
<feature type="compositionally biased region" description="Polar residues" evidence="13">
    <location>
        <begin position="596"/>
        <end position="608"/>
    </location>
</feature>
<name>S8F7P5_TOXGM</name>
<feature type="transmembrane region" description="Helical" evidence="14">
    <location>
        <begin position="501"/>
        <end position="519"/>
    </location>
</feature>
<feature type="compositionally biased region" description="Basic and acidic residues" evidence="13">
    <location>
        <begin position="119"/>
        <end position="175"/>
    </location>
</feature>
<keyword evidence="3" id="KW-0444">Lipid biosynthesis</keyword>
<dbReference type="Proteomes" id="UP000001529">
    <property type="component" value="Chromosome VIIb"/>
</dbReference>
<feature type="transmembrane region" description="Helical" evidence="14">
    <location>
        <begin position="383"/>
        <end position="406"/>
    </location>
</feature>
<evidence type="ECO:0000256" key="10">
    <source>
        <dbReference type="ARBA" id="ARBA00023209"/>
    </source>
</evidence>
<protein>
    <submittedName>
        <fullName evidence="15">Phosphatidyl serine synthase</fullName>
    </submittedName>
</protein>
<evidence type="ECO:0000256" key="11">
    <source>
        <dbReference type="ARBA" id="ARBA00023264"/>
    </source>
</evidence>
<dbReference type="GO" id="GO:0106245">
    <property type="term" value="F:L-serine-phosphatidylethanolamine phosphatidyltransferase activity"/>
    <property type="evidence" value="ECO:0007669"/>
    <property type="project" value="InterPro"/>
</dbReference>
<evidence type="ECO:0000256" key="14">
    <source>
        <dbReference type="SAM" id="Phobius"/>
    </source>
</evidence>
<evidence type="ECO:0000256" key="9">
    <source>
        <dbReference type="ARBA" id="ARBA00023136"/>
    </source>
</evidence>
<accession>S8F7P5</accession>
<feature type="region of interest" description="Disordered" evidence="13">
    <location>
        <begin position="114"/>
        <end position="175"/>
    </location>
</feature>
<feature type="transmembrane region" description="Helical" evidence="14">
    <location>
        <begin position="726"/>
        <end position="744"/>
    </location>
</feature>
<feature type="compositionally biased region" description="Polar residues" evidence="13">
    <location>
        <begin position="46"/>
        <end position="55"/>
    </location>
</feature>
<keyword evidence="4" id="KW-0808">Transferase</keyword>
<feature type="transmembrane region" description="Helical" evidence="14">
    <location>
        <begin position="684"/>
        <end position="705"/>
    </location>
</feature>
<keyword evidence="5 14" id="KW-0812">Transmembrane</keyword>
<evidence type="ECO:0000256" key="2">
    <source>
        <dbReference type="ARBA" id="ARBA00005189"/>
    </source>
</evidence>
<reference evidence="15" key="1">
    <citation type="submission" date="2013-04" db="EMBL/GenBank/DDBJ databases">
        <authorList>
            <person name="Sibley D."/>
            <person name="Venepally P."/>
            <person name="Karamycheva S."/>
            <person name="Hadjithomas M."/>
            <person name="Khan A."/>
            <person name="Brunk B."/>
            <person name="Roos D."/>
            <person name="Caler E."/>
            <person name="Lorenzi H."/>
        </authorList>
    </citation>
    <scope>NUCLEOTIDE SEQUENCE [LARGE SCALE GENOMIC DNA]</scope>
    <source>
        <strain evidence="15">ME49</strain>
    </source>
</reference>
<keyword evidence="6" id="KW-0256">Endoplasmic reticulum</keyword>
<keyword evidence="10" id="KW-0594">Phospholipid biosynthesis</keyword>
<evidence type="ECO:0000256" key="5">
    <source>
        <dbReference type="ARBA" id="ARBA00022692"/>
    </source>
</evidence>
<feature type="transmembrane region" description="Helical" evidence="14">
    <location>
        <begin position="531"/>
        <end position="550"/>
    </location>
</feature>
<feature type="transmembrane region" description="Helical" evidence="14">
    <location>
        <begin position="357"/>
        <end position="377"/>
    </location>
</feature>
<dbReference type="Pfam" id="PF03034">
    <property type="entry name" value="PSS"/>
    <property type="match status" value="1"/>
</dbReference>
<keyword evidence="16" id="KW-1185">Reference proteome</keyword>
<dbReference type="EMBL" id="CM002042">
    <property type="protein sequence ID" value="EPT29573.1"/>
    <property type="molecule type" value="Genomic_DNA"/>
</dbReference>
<dbReference type="InterPro" id="IPR004277">
    <property type="entry name" value="PSS"/>
</dbReference>
<comment type="pathway">
    <text evidence="12">Phospholipid metabolism.</text>
</comment>
<dbReference type="KEGG" id="tgo:TGME49_261480"/>
<evidence type="ECO:0000313" key="15">
    <source>
        <dbReference type="EMBL" id="EPT29573.1"/>
    </source>
</evidence>
<dbReference type="GeneID" id="7895489"/>
<evidence type="ECO:0000256" key="12">
    <source>
        <dbReference type="ARBA" id="ARBA00025707"/>
    </source>
</evidence>
<keyword evidence="7 14" id="KW-1133">Transmembrane helix</keyword>
<evidence type="ECO:0000256" key="7">
    <source>
        <dbReference type="ARBA" id="ARBA00022989"/>
    </source>
</evidence>
<dbReference type="EMBL" id="KE138830">
    <property type="protein sequence ID" value="EPT29573.1"/>
    <property type="molecule type" value="Genomic_DNA"/>
</dbReference>
<feature type="region of interest" description="Disordered" evidence="13">
    <location>
        <begin position="784"/>
        <end position="823"/>
    </location>
</feature>
<feature type="compositionally biased region" description="Basic residues" evidence="13">
    <location>
        <begin position="614"/>
        <end position="627"/>
    </location>
</feature>
<feature type="transmembrane region" description="Helical" evidence="14">
    <location>
        <begin position="418"/>
        <end position="438"/>
    </location>
</feature>
<evidence type="ECO:0000256" key="6">
    <source>
        <dbReference type="ARBA" id="ARBA00022824"/>
    </source>
</evidence>
<sequence length="823" mass="91535">MVKSGSSVSSVSSWIFSPSFSLFLWSTCFLASVDLRDSTAHRLSPSCMQRTSPSPGSLHATASRPSRVLSSPLSILSLSSVSSVPGGRQQPPFSRPGRDFCSLSVRRLPWRQAGVSSDRQLRRPSEERSRREARRKNVEKRTEEKSESPRSRTGKDPLGDRKRGNGEKGDKTGEERGETLSSILLLSSFSLKHSVLLCLLGLRSPFLFLCFSSCLHSCRSSFSFLPLSLSVCVPPSRLLSVCVAVSVCSVAVSVCSVAVSVCSVCLCSSLGLSFSLCFSRLFKMSGTAAPRVSAAFASSFSPASHAFSEQERGSQPLRRSVGVQTSVPTREYISPQARASQAPEFFKEGWLHRPKTVSTLCTSLVIIFVASQLVSSVSEPESLRWRIACGSVAAVSMFLIFGTLQFPDGLLVRPTPIFWRFIKGCSVLYLVLLVFLLFQDLDDVRRGLRYIDPNLGKPLPEKSYAQNCHSFSTLAGSMDVFVLAHFFGWLVKALIIRDARLLWILSVLFEWMEISLRHILPNFWECWWDHLILDVFGCNLLGMYLGLALCRRFQMKEYFWHDDDSLVSASCPQSSLPSPTSSSCRDAREEEIEPNVASNMPSSPSSCPENELRSRKRSASPVRSRRSGCRVVPGSLRQFAPYEWTGYKWPKLFSSASTFVSLLLFCVAVTLLDLNVFFLKAELWIQPAHGLILARLTLWTFMAAAGTREYYEFVTDVNCKRMGVQCWIDLAVVSTEALLSIQWFHGLQPHDPCPQWIIVAWIGIVCVLAAVIAWLLLRRPRPSSLKRMSSSSLSAEVPSLSARETLSRESHSPKALLEGQKDE</sequence>
<dbReference type="RefSeq" id="XP_002365281.2">
    <property type="nucleotide sequence ID" value="XM_002365240.2"/>
</dbReference>
<feature type="transmembrane region" description="Helical" evidence="14">
    <location>
        <begin position="652"/>
        <end position="672"/>
    </location>
</feature>
<dbReference type="AlphaFoldDB" id="S8F7P5"/>
<evidence type="ECO:0000256" key="1">
    <source>
        <dbReference type="ARBA" id="ARBA00004477"/>
    </source>
</evidence>
<evidence type="ECO:0000256" key="4">
    <source>
        <dbReference type="ARBA" id="ARBA00022679"/>
    </source>
</evidence>
<evidence type="ECO:0000256" key="3">
    <source>
        <dbReference type="ARBA" id="ARBA00022516"/>
    </source>
</evidence>
<dbReference type="VEuPathDB" id="ToxoDB:TGME49_261480"/>
<feature type="region of interest" description="Disordered" evidence="13">
    <location>
        <begin position="44"/>
        <end position="66"/>
    </location>
</feature>
<feature type="compositionally biased region" description="Low complexity" evidence="13">
    <location>
        <begin position="784"/>
        <end position="802"/>
    </location>
</feature>
<dbReference type="GO" id="GO:0005789">
    <property type="term" value="C:endoplasmic reticulum membrane"/>
    <property type="evidence" value="ECO:0007669"/>
    <property type="project" value="UniProtKB-SubCell"/>
</dbReference>
<feature type="transmembrane region" description="Helical" evidence="14">
    <location>
        <begin position="756"/>
        <end position="777"/>
    </location>
</feature>
<dbReference type="PANTHER" id="PTHR15362">
    <property type="entry name" value="PHOSPHATIDYLINOSITOL SYNTHASE"/>
    <property type="match status" value="1"/>
</dbReference>
<keyword evidence="11" id="KW-1208">Phospholipid metabolism</keyword>
<keyword evidence="8" id="KW-0443">Lipid metabolism</keyword>
<feature type="region of interest" description="Disordered" evidence="13">
    <location>
        <begin position="593"/>
        <end position="627"/>
    </location>
</feature>